<evidence type="ECO:0000259" key="6">
    <source>
        <dbReference type="Pfam" id="PF04542"/>
    </source>
</evidence>
<dbReference type="PANTHER" id="PTHR43133:SF8">
    <property type="entry name" value="RNA POLYMERASE SIGMA FACTOR HI_1459-RELATED"/>
    <property type="match status" value="1"/>
</dbReference>
<evidence type="ECO:0000256" key="2">
    <source>
        <dbReference type="ARBA" id="ARBA00023015"/>
    </source>
</evidence>
<dbReference type="AlphaFoldDB" id="A0A9D0Z6U0"/>
<proteinExistence type="inferred from homology"/>
<dbReference type="SUPFAM" id="SSF88946">
    <property type="entry name" value="Sigma2 domain of RNA polymerase sigma factors"/>
    <property type="match status" value="1"/>
</dbReference>
<dbReference type="GO" id="GO:0016987">
    <property type="term" value="F:sigma factor activity"/>
    <property type="evidence" value="ECO:0007669"/>
    <property type="project" value="UniProtKB-KW"/>
</dbReference>
<reference evidence="7" key="1">
    <citation type="submission" date="2020-10" db="EMBL/GenBank/DDBJ databases">
        <authorList>
            <person name="Gilroy R."/>
        </authorList>
    </citation>
    <scope>NUCLEOTIDE SEQUENCE</scope>
    <source>
        <strain evidence="7">ChiSjej2B20-13462</strain>
    </source>
</reference>
<accession>A0A9D0Z6U0</accession>
<dbReference type="PANTHER" id="PTHR43133">
    <property type="entry name" value="RNA POLYMERASE ECF-TYPE SIGMA FACTO"/>
    <property type="match status" value="1"/>
</dbReference>
<dbReference type="SUPFAM" id="SSF88659">
    <property type="entry name" value="Sigma3 and sigma4 domains of RNA polymerase sigma factors"/>
    <property type="match status" value="1"/>
</dbReference>
<dbReference type="GO" id="GO:0003677">
    <property type="term" value="F:DNA binding"/>
    <property type="evidence" value="ECO:0007669"/>
    <property type="project" value="UniProtKB-KW"/>
</dbReference>
<evidence type="ECO:0000313" key="8">
    <source>
        <dbReference type="Proteomes" id="UP000886874"/>
    </source>
</evidence>
<dbReference type="InterPro" id="IPR013325">
    <property type="entry name" value="RNA_pol_sigma_r2"/>
</dbReference>
<evidence type="ECO:0000256" key="3">
    <source>
        <dbReference type="ARBA" id="ARBA00023082"/>
    </source>
</evidence>
<dbReference type="EMBL" id="DVFN01000094">
    <property type="protein sequence ID" value="HIQ69940.1"/>
    <property type="molecule type" value="Genomic_DNA"/>
</dbReference>
<evidence type="ECO:0000256" key="5">
    <source>
        <dbReference type="ARBA" id="ARBA00023163"/>
    </source>
</evidence>
<keyword evidence="4" id="KW-0238">DNA-binding</keyword>
<keyword evidence="2" id="KW-0805">Transcription regulation</keyword>
<keyword evidence="3" id="KW-0731">Sigma factor</keyword>
<gene>
    <name evidence="7" type="ORF">IAA67_06400</name>
</gene>
<sequence>MDDLTIIDLFFARDEKAIKETDIKYGRLCFRIAINVLGNAEDSEECVNDTYLSVWNTIPPTRPNHLAAFICKITRNLSLKRLEYNKAQKRTPTAIVSFHEFEDVLPDNTIMPDVGNQEIGKKIGDFLRCKSPVVRTVFIRKYWFFDTVSDIAAKYSFTESKVKSMLYHTRNELREYLRKEGIEI</sequence>
<name>A0A9D0Z6U0_9FIRM</name>
<dbReference type="Proteomes" id="UP000886874">
    <property type="component" value="Unassembled WGS sequence"/>
</dbReference>
<dbReference type="InterPro" id="IPR039425">
    <property type="entry name" value="RNA_pol_sigma-70-like"/>
</dbReference>
<comment type="caution">
    <text evidence="7">The sequence shown here is derived from an EMBL/GenBank/DDBJ whole genome shotgun (WGS) entry which is preliminary data.</text>
</comment>
<keyword evidence="5" id="KW-0804">Transcription</keyword>
<comment type="similarity">
    <text evidence="1">Belongs to the sigma-70 factor family. ECF subfamily.</text>
</comment>
<evidence type="ECO:0000256" key="1">
    <source>
        <dbReference type="ARBA" id="ARBA00010641"/>
    </source>
</evidence>
<dbReference type="Pfam" id="PF04542">
    <property type="entry name" value="Sigma70_r2"/>
    <property type="match status" value="1"/>
</dbReference>
<dbReference type="InterPro" id="IPR007627">
    <property type="entry name" value="RNA_pol_sigma70_r2"/>
</dbReference>
<dbReference type="GO" id="GO:0006352">
    <property type="term" value="P:DNA-templated transcription initiation"/>
    <property type="evidence" value="ECO:0007669"/>
    <property type="project" value="InterPro"/>
</dbReference>
<feature type="domain" description="RNA polymerase sigma-70 region 2" evidence="6">
    <location>
        <begin position="24"/>
        <end position="85"/>
    </location>
</feature>
<evidence type="ECO:0000313" key="7">
    <source>
        <dbReference type="EMBL" id="HIQ69940.1"/>
    </source>
</evidence>
<protein>
    <submittedName>
        <fullName evidence="7">RNA polymerase sigma factor</fullName>
    </submittedName>
</protein>
<dbReference type="InterPro" id="IPR013324">
    <property type="entry name" value="RNA_pol_sigma_r3/r4-like"/>
</dbReference>
<dbReference type="Gene3D" id="1.10.1740.10">
    <property type="match status" value="1"/>
</dbReference>
<reference evidence="7" key="2">
    <citation type="journal article" date="2021" name="PeerJ">
        <title>Extensive microbial diversity within the chicken gut microbiome revealed by metagenomics and culture.</title>
        <authorList>
            <person name="Gilroy R."/>
            <person name="Ravi A."/>
            <person name="Getino M."/>
            <person name="Pursley I."/>
            <person name="Horton D.L."/>
            <person name="Alikhan N.F."/>
            <person name="Baker D."/>
            <person name="Gharbi K."/>
            <person name="Hall N."/>
            <person name="Watson M."/>
            <person name="Adriaenssens E.M."/>
            <person name="Foster-Nyarko E."/>
            <person name="Jarju S."/>
            <person name="Secka A."/>
            <person name="Antonio M."/>
            <person name="Oren A."/>
            <person name="Chaudhuri R.R."/>
            <person name="La Ragione R."/>
            <person name="Hildebrand F."/>
            <person name="Pallen M.J."/>
        </authorList>
    </citation>
    <scope>NUCLEOTIDE SEQUENCE</scope>
    <source>
        <strain evidence="7">ChiSjej2B20-13462</strain>
    </source>
</reference>
<organism evidence="7 8">
    <name type="scientific">Candidatus Avoscillospira stercorigallinarum</name>
    <dbReference type="NCBI Taxonomy" id="2840708"/>
    <lineage>
        <taxon>Bacteria</taxon>
        <taxon>Bacillati</taxon>
        <taxon>Bacillota</taxon>
        <taxon>Clostridia</taxon>
        <taxon>Eubacteriales</taxon>
        <taxon>Oscillospiraceae</taxon>
        <taxon>Oscillospiraceae incertae sedis</taxon>
        <taxon>Candidatus Avoscillospira</taxon>
    </lineage>
</organism>
<evidence type="ECO:0000256" key="4">
    <source>
        <dbReference type="ARBA" id="ARBA00023125"/>
    </source>
</evidence>